<evidence type="ECO:0000313" key="1">
    <source>
        <dbReference type="EMBL" id="EKM52976.1"/>
    </source>
</evidence>
<dbReference type="InParanoid" id="K5USR9"/>
<keyword evidence="2" id="KW-1185">Reference proteome</keyword>
<evidence type="ECO:0000313" key="2">
    <source>
        <dbReference type="Proteomes" id="UP000008370"/>
    </source>
</evidence>
<proteinExistence type="predicted"/>
<organism evidence="1 2">
    <name type="scientific">Phanerochaete carnosa (strain HHB-10118-sp)</name>
    <name type="common">White-rot fungus</name>
    <name type="synonym">Peniophora carnosa</name>
    <dbReference type="NCBI Taxonomy" id="650164"/>
    <lineage>
        <taxon>Eukaryota</taxon>
        <taxon>Fungi</taxon>
        <taxon>Dikarya</taxon>
        <taxon>Basidiomycota</taxon>
        <taxon>Agaricomycotina</taxon>
        <taxon>Agaricomycetes</taxon>
        <taxon>Polyporales</taxon>
        <taxon>Phanerochaetaceae</taxon>
        <taxon>Phanerochaete</taxon>
    </lineage>
</organism>
<sequence length="72" mass="7911">MSPPRRSAVKIQGCGCRAVVGCIAGALVLGVRTSRPLIRLVRLWSLPSAGPFMRSVHGYDTPEREQWILYAC</sequence>
<dbReference type="HOGENOM" id="CLU_2723029_0_0_1"/>
<accession>K5USR9</accession>
<dbReference type="AlphaFoldDB" id="K5USR9"/>
<protein>
    <submittedName>
        <fullName evidence="1">Uncharacterized protein</fullName>
    </submittedName>
</protein>
<dbReference type="Proteomes" id="UP000008370">
    <property type="component" value="Unassembled WGS sequence"/>
</dbReference>
<dbReference type="EMBL" id="JH930474">
    <property type="protein sequence ID" value="EKM52976.1"/>
    <property type="molecule type" value="Genomic_DNA"/>
</dbReference>
<reference evidence="1 2" key="1">
    <citation type="journal article" date="2012" name="BMC Genomics">
        <title>Comparative genomics of the white-rot fungi, Phanerochaete carnosa and P. chrysosporium, to elucidate the genetic basis of the distinct wood types they colonize.</title>
        <authorList>
            <person name="Suzuki H."/>
            <person name="MacDonald J."/>
            <person name="Syed K."/>
            <person name="Salamov A."/>
            <person name="Hori C."/>
            <person name="Aerts A."/>
            <person name="Henrissat B."/>
            <person name="Wiebenga A."/>
            <person name="vanKuyk P.A."/>
            <person name="Barry K."/>
            <person name="Lindquist E."/>
            <person name="LaButti K."/>
            <person name="Lapidus A."/>
            <person name="Lucas S."/>
            <person name="Coutinho P."/>
            <person name="Gong Y."/>
            <person name="Samejima M."/>
            <person name="Mahadevan R."/>
            <person name="Abou-Zaid M."/>
            <person name="de Vries R.P."/>
            <person name="Igarashi K."/>
            <person name="Yadav J.S."/>
            <person name="Grigoriev I.V."/>
            <person name="Master E.R."/>
        </authorList>
    </citation>
    <scope>NUCLEOTIDE SEQUENCE [LARGE SCALE GENOMIC DNA]</scope>
    <source>
        <strain evidence="1 2">HHB-10118-sp</strain>
    </source>
</reference>
<dbReference type="RefSeq" id="XP_007397690.1">
    <property type="nucleotide sequence ID" value="XM_007397628.1"/>
</dbReference>
<dbReference type="KEGG" id="pco:PHACADRAFT_259149"/>
<dbReference type="GeneID" id="18917324"/>
<name>K5USR9_PHACS</name>
<gene>
    <name evidence="1" type="ORF">PHACADRAFT_259149</name>
</gene>